<name>A0A4R4NH02_9ACTN</name>
<organism evidence="4 5">
    <name type="scientific">Nonomuraea longispora</name>
    <dbReference type="NCBI Taxonomy" id="1848320"/>
    <lineage>
        <taxon>Bacteria</taxon>
        <taxon>Bacillati</taxon>
        <taxon>Actinomycetota</taxon>
        <taxon>Actinomycetes</taxon>
        <taxon>Streptosporangiales</taxon>
        <taxon>Streptosporangiaceae</taxon>
        <taxon>Nonomuraea</taxon>
    </lineage>
</organism>
<dbReference type="EMBL" id="SMJZ01000029">
    <property type="protein sequence ID" value="TDC08315.1"/>
    <property type="molecule type" value="Genomic_DNA"/>
</dbReference>
<sequence>MGTPQEGEGLITATYTIPGMRMRDHVVEVPLDWSDPGPAISVFAREVVDPARDAEDLPCLLYLQGGPGGKGPRPTGTSGWLGQALETYRVILLDQRGTGRSSRVDGRVMSALSPREGAGRLALFRADSIVADAEHLRTTVFGGRRWSTLGQSYGGFLTLTYLSRAPGGLSACYVAGGLPSLDPDAAEVYRRTYPRVAAKNAAFYRRYPHHVETTGRLADHLATGDVRLPDGDTLTVRRLQSLGVDFGMKPGFERMHWLLDEARSDGPGELTETFLHQVLARSSYADNPLFAALQESIYGSGPGATAWAAERERARHLAFAEGARPLLFTGEMIYPWMFREIRALRPFGPAVELLAERAAWPPLYDLDRLAANEVPVAAAVYFDDMYVDAGLQLDTAARVGNTQAWVTNEYEHDGIGDDRVFARLTGLVRDLGGGTTP</sequence>
<evidence type="ECO:0000259" key="3">
    <source>
        <dbReference type="Pfam" id="PF00561"/>
    </source>
</evidence>
<dbReference type="GO" id="GO:0006508">
    <property type="term" value="P:proteolysis"/>
    <property type="evidence" value="ECO:0007669"/>
    <property type="project" value="InterPro"/>
</dbReference>
<dbReference type="InterPro" id="IPR029058">
    <property type="entry name" value="AB_hydrolase_fold"/>
</dbReference>
<proteinExistence type="inferred from homology"/>
<comment type="similarity">
    <text evidence="1">Belongs to the peptidase S33 family.</text>
</comment>
<evidence type="ECO:0000313" key="5">
    <source>
        <dbReference type="Proteomes" id="UP000295157"/>
    </source>
</evidence>
<dbReference type="InterPro" id="IPR000073">
    <property type="entry name" value="AB_hydrolase_1"/>
</dbReference>
<dbReference type="InterPro" id="IPR051601">
    <property type="entry name" value="Serine_prot/Carboxylest_S33"/>
</dbReference>
<keyword evidence="2 4" id="KW-0378">Hydrolase</keyword>
<keyword evidence="5" id="KW-1185">Reference proteome</keyword>
<dbReference type="Gene3D" id="3.40.50.1820">
    <property type="entry name" value="alpha/beta hydrolase"/>
    <property type="match status" value="1"/>
</dbReference>
<comment type="caution">
    <text evidence="4">The sequence shown here is derived from an EMBL/GenBank/DDBJ whole genome shotgun (WGS) entry which is preliminary data.</text>
</comment>
<accession>A0A4R4NH02</accession>
<evidence type="ECO:0000313" key="4">
    <source>
        <dbReference type="EMBL" id="TDC08315.1"/>
    </source>
</evidence>
<protein>
    <submittedName>
        <fullName evidence="4">Alpha/beta fold hydrolase</fullName>
    </submittedName>
</protein>
<dbReference type="PANTHER" id="PTHR43248:SF2">
    <property type="entry name" value="PROLYL AMINOPEPTIDASE"/>
    <property type="match status" value="1"/>
</dbReference>
<evidence type="ECO:0000256" key="1">
    <source>
        <dbReference type="ARBA" id="ARBA00010088"/>
    </source>
</evidence>
<reference evidence="4 5" key="1">
    <citation type="submission" date="2019-02" db="EMBL/GenBank/DDBJ databases">
        <title>Draft genome sequences of novel Actinobacteria.</title>
        <authorList>
            <person name="Sahin N."/>
            <person name="Ay H."/>
            <person name="Saygin H."/>
        </authorList>
    </citation>
    <scope>NUCLEOTIDE SEQUENCE [LARGE SCALE GENOMIC DNA]</scope>
    <source>
        <strain evidence="4 5">KC201</strain>
    </source>
</reference>
<dbReference type="InterPro" id="IPR002410">
    <property type="entry name" value="Peptidase_S33"/>
</dbReference>
<dbReference type="GO" id="GO:0004177">
    <property type="term" value="F:aminopeptidase activity"/>
    <property type="evidence" value="ECO:0007669"/>
    <property type="project" value="UniProtKB-EC"/>
</dbReference>
<dbReference type="PANTHER" id="PTHR43248">
    <property type="entry name" value="2-SUCCINYL-6-HYDROXY-2,4-CYCLOHEXADIENE-1-CARBOXYLATE SYNTHASE"/>
    <property type="match status" value="1"/>
</dbReference>
<dbReference type="PRINTS" id="PR00793">
    <property type="entry name" value="PROAMNOPTASE"/>
</dbReference>
<evidence type="ECO:0000256" key="2">
    <source>
        <dbReference type="ARBA" id="ARBA00022801"/>
    </source>
</evidence>
<feature type="domain" description="AB hydrolase-1" evidence="3">
    <location>
        <begin position="59"/>
        <end position="207"/>
    </location>
</feature>
<dbReference type="SUPFAM" id="SSF53474">
    <property type="entry name" value="alpha/beta-Hydrolases"/>
    <property type="match status" value="1"/>
</dbReference>
<dbReference type="OrthoDB" id="9796770at2"/>
<dbReference type="Pfam" id="PF00561">
    <property type="entry name" value="Abhydrolase_1"/>
    <property type="match status" value="1"/>
</dbReference>
<dbReference type="AlphaFoldDB" id="A0A4R4NH02"/>
<gene>
    <name evidence="4" type="ORF">E1267_10530</name>
</gene>
<dbReference type="Proteomes" id="UP000295157">
    <property type="component" value="Unassembled WGS sequence"/>
</dbReference>